<sequence>MRSAQWQKQEIEELIARVIAGMQSLEIGIAEDTPVSLISMDEWDWSQGVALFSLYQYYRNTGDPGTLRYLTGWFDARIAEGLPEKNVNTTCPLLTLSYLLEETHNPEYLAICEEWACYAAEEMPRTQEFGIAHSTLDGPNDQQLRSETLYMTVLFLGRMGMLLRRDFYVQESARQFLVHLQYLTDTSTGLIYHGWSFDRLDNYAGALWGRGNAWYMAGLVDYLDIVELPLGIELHLIASLERLARRLAELQTAEGMWRTLLNDERSYEETSATAGLAYALLKAVRRGYISEDYRETGLSALRAVLSRIDEEGRVQGVSYGTRIGPTLEYYRSVPRCPMPYGQSLTLLLLAECLYHVGESE</sequence>
<comment type="caution">
    <text evidence="2">The sequence shown here is derived from an EMBL/GenBank/DDBJ whole genome shotgun (WGS) entry which is preliminary data.</text>
</comment>
<dbReference type="GO" id="GO:0005975">
    <property type="term" value="P:carbohydrate metabolic process"/>
    <property type="evidence" value="ECO:0007669"/>
    <property type="project" value="InterPro"/>
</dbReference>
<evidence type="ECO:0000313" key="3">
    <source>
        <dbReference type="Proteomes" id="UP000310636"/>
    </source>
</evidence>
<dbReference type="EMBL" id="SSOB01000007">
    <property type="protein sequence ID" value="THF82156.1"/>
    <property type="molecule type" value="Genomic_DNA"/>
</dbReference>
<gene>
    <name evidence="2" type="ORF">E6C55_07160</name>
</gene>
<dbReference type="InterPro" id="IPR012341">
    <property type="entry name" value="6hp_glycosidase-like_sf"/>
</dbReference>
<dbReference type="Gene3D" id="1.50.10.10">
    <property type="match status" value="1"/>
</dbReference>
<proteinExistence type="predicted"/>
<organism evidence="2 3">
    <name type="scientific">Cohnella fermenti</name>
    <dbReference type="NCBI Taxonomy" id="2565925"/>
    <lineage>
        <taxon>Bacteria</taxon>
        <taxon>Bacillati</taxon>
        <taxon>Bacillota</taxon>
        <taxon>Bacilli</taxon>
        <taxon>Bacillales</taxon>
        <taxon>Paenibacillaceae</taxon>
        <taxon>Cohnella</taxon>
    </lineage>
</organism>
<dbReference type="Proteomes" id="UP000310636">
    <property type="component" value="Unassembled WGS sequence"/>
</dbReference>
<dbReference type="InterPro" id="IPR052043">
    <property type="entry name" value="PolySaccharide_Degr_Enz"/>
</dbReference>
<dbReference type="PANTHER" id="PTHR33886:SF8">
    <property type="entry name" value="UNSATURATED RHAMNOGALACTURONAN HYDROLASE (EUROFUNG)"/>
    <property type="match status" value="1"/>
</dbReference>
<dbReference type="Pfam" id="PF07470">
    <property type="entry name" value="Glyco_hydro_88"/>
    <property type="match status" value="1"/>
</dbReference>
<dbReference type="GO" id="GO:0016787">
    <property type="term" value="F:hydrolase activity"/>
    <property type="evidence" value="ECO:0007669"/>
    <property type="project" value="UniProtKB-KW"/>
</dbReference>
<evidence type="ECO:0000256" key="1">
    <source>
        <dbReference type="ARBA" id="ARBA00022801"/>
    </source>
</evidence>
<dbReference type="RefSeq" id="WP_136369095.1">
    <property type="nucleotide sequence ID" value="NZ_SSOB01000007.1"/>
</dbReference>
<keyword evidence="1 2" id="KW-0378">Hydrolase</keyword>
<evidence type="ECO:0000313" key="2">
    <source>
        <dbReference type="EMBL" id="THF82156.1"/>
    </source>
</evidence>
<protein>
    <submittedName>
        <fullName evidence="2">Glycoside hydrolase family 105 protein</fullName>
    </submittedName>
</protein>
<dbReference type="InterPro" id="IPR010905">
    <property type="entry name" value="Glyco_hydro_88"/>
</dbReference>
<dbReference type="AlphaFoldDB" id="A0A4S4C357"/>
<dbReference type="PANTHER" id="PTHR33886">
    <property type="entry name" value="UNSATURATED RHAMNOGALACTURONAN HYDROLASE (EUROFUNG)"/>
    <property type="match status" value="1"/>
</dbReference>
<keyword evidence="3" id="KW-1185">Reference proteome</keyword>
<reference evidence="2 3" key="1">
    <citation type="submission" date="2019-04" db="EMBL/GenBank/DDBJ databases">
        <title>Cohnella sp. nov. isolated from preserved vegetables.</title>
        <authorList>
            <person name="Lin S.-Y."/>
            <person name="Hung M.-H."/>
            <person name="Young C.-C."/>
        </authorList>
    </citation>
    <scope>NUCLEOTIDE SEQUENCE [LARGE SCALE GENOMIC DNA]</scope>
    <source>
        <strain evidence="2 3">CC-MHH1044</strain>
    </source>
</reference>
<dbReference type="SUPFAM" id="SSF48208">
    <property type="entry name" value="Six-hairpin glycosidases"/>
    <property type="match status" value="1"/>
</dbReference>
<name>A0A4S4C357_9BACL</name>
<dbReference type="OrthoDB" id="9812931at2"/>
<dbReference type="InterPro" id="IPR008928">
    <property type="entry name" value="6-hairpin_glycosidase_sf"/>
</dbReference>
<accession>A0A4S4C357</accession>